<reference evidence="2 3" key="1">
    <citation type="journal article" date="2011" name="Stand. Genomic Sci.">
        <title>Complete genome sequence of the gliding, heparinolytic Pedobacter saltans type strain (113).</title>
        <authorList>
            <person name="Liolios K."/>
            <person name="Sikorski J."/>
            <person name="Lu M."/>
            <person name="Nolan M."/>
            <person name="Lapidus A."/>
            <person name="Lucas S."/>
            <person name="Hammon N."/>
            <person name="Deshpande S."/>
            <person name="Cheng J.F."/>
            <person name="Tapia R."/>
            <person name="Han C."/>
            <person name="Goodwin L."/>
            <person name="Pitluck S."/>
            <person name="Huntemann M."/>
            <person name="Ivanova N."/>
            <person name="Pagani I."/>
            <person name="Mavromatis K."/>
            <person name="Ovchinikova G."/>
            <person name="Pati A."/>
            <person name="Chen A."/>
            <person name="Palaniappan K."/>
            <person name="Land M."/>
            <person name="Hauser L."/>
            <person name="Brambilla E.M."/>
            <person name="Kotsyurbenko O."/>
            <person name="Rohde M."/>
            <person name="Tindall B.J."/>
            <person name="Abt B."/>
            <person name="Goker M."/>
            <person name="Detter J.C."/>
            <person name="Woyke T."/>
            <person name="Bristow J."/>
            <person name="Eisen J.A."/>
            <person name="Markowitz V."/>
            <person name="Hugenholtz P."/>
            <person name="Klenk H.P."/>
            <person name="Kyrpides N.C."/>
        </authorList>
    </citation>
    <scope>NUCLEOTIDE SEQUENCE [LARGE SCALE GENOMIC DNA]</scope>
    <source>
        <strain evidence="3">ATCC 51119 / DSM 12145 / JCM 21818 / LMG 10337 / NBRC 100064 / NCIMB 13643</strain>
    </source>
</reference>
<dbReference type="InterPro" id="IPR024072">
    <property type="entry name" value="DHFR-like_dom_sf"/>
</dbReference>
<gene>
    <name evidence="2" type="ordered locus">Pedsa_0641</name>
</gene>
<dbReference type="Proteomes" id="UP000000310">
    <property type="component" value="Chromosome"/>
</dbReference>
<dbReference type="AlphaFoldDB" id="F0S7Z6"/>
<dbReference type="HOGENOM" id="CLU_043966_1_3_10"/>
<evidence type="ECO:0000313" key="3">
    <source>
        <dbReference type="Proteomes" id="UP000000310"/>
    </source>
</evidence>
<dbReference type="RefSeq" id="WP_013631718.1">
    <property type="nucleotide sequence ID" value="NC_015177.1"/>
</dbReference>
<dbReference type="GO" id="GO:0009231">
    <property type="term" value="P:riboflavin biosynthetic process"/>
    <property type="evidence" value="ECO:0007669"/>
    <property type="project" value="InterPro"/>
</dbReference>
<dbReference type="KEGG" id="psn:Pedsa_0641"/>
<sequence>MKKIIFAINVTLDGCCDHTKGMADDEIHEYFADLLRQVDVLIYGRKTYELMVPFWPDMAKNHSGQTNAINDFARAFDAVSKIVVFSRSLEKIDHSKTTVVNTNLREEILKLKQGEGKNILLGGVDLTSQIIELDLIDEYHFVVQPLIVGKGRRLWDRADLPERLQLKLIESRVFKSGAIMLRYTK</sequence>
<dbReference type="GO" id="GO:0008703">
    <property type="term" value="F:5-amino-6-(5-phosphoribosylamino)uracil reductase activity"/>
    <property type="evidence" value="ECO:0007669"/>
    <property type="project" value="InterPro"/>
</dbReference>
<dbReference type="OrthoDB" id="195113at2"/>
<dbReference type="Gene3D" id="3.40.430.10">
    <property type="entry name" value="Dihydrofolate Reductase, subunit A"/>
    <property type="match status" value="1"/>
</dbReference>
<dbReference type="PANTHER" id="PTHR38011:SF11">
    <property type="entry name" value="2,5-DIAMINO-6-RIBOSYLAMINO-4(3H)-PYRIMIDINONE 5'-PHOSPHATE REDUCTASE"/>
    <property type="match status" value="1"/>
</dbReference>
<dbReference type="InterPro" id="IPR002734">
    <property type="entry name" value="RibDG_C"/>
</dbReference>
<accession>F0S7Z6</accession>
<dbReference type="InterPro" id="IPR050765">
    <property type="entry name" value="Riboflavin_Biosynth_HTPR"/>
</dbReference>
<dbReference type="eggNOG" id="COG0262">
    <property type="taxonomic scope" value="Bacteria"/>
</dbReference>
<dbReference type="SUPFAM" id="SSF53597">
    <property type="entry name" value="Dihydrofolate reductase-like"/>
    <property type="match status" value="1"/>
</dbReference>
<feature type="domain" description="Bacterial bifunctional deaminase-reductase C-terminal" evidence="1">
    <location>
        <begin position="3"/>
        <end position="178"/>
    </location>
</feature>
<reference evidence="3" key="2">
    <citation type="submission" date="2011-02" db="EMBL/GenBank/DDBJ databases">
        <title>The complete genome of Pedobacter saltans DSM 12145.</title>
        <authorList>
            <consortium name="US DOE Joint Genome Institute (JGI-PGF)"/>
            <person name="Lucas S."/>
            <person name="Copeland A."/>
            <person name="Lapidus A."/>
            <person name="Bruce D."/>
            <person name="Goodwin L."/>
            <person name="Pitluck S."/>
            <person name="Kyrpides N."/>
            <person name="Mavromatis K."/>
            <person name="Pagani I."/>
            <person name="Ivanova N."/>
            <person name="Ovchinnikova G."/>
            <person name="Lu M."/>
            <person name="Detter J.C."/>
            <person name="Han C."/>
            <person name="Land M."/>
            <person name="Hauser L."/>
            <person name="Markowitz V."/>
            <person name="Cheng J.-F."/>
            <person name="Hugenholtz P."/>
            <person name="Woyke T."/>
            <person name="Wu D."/>
            <person name="Tindall B."/>
            <person name="Pomrenke H.G."/>
            <person name="Brambilla E."/>
            <person name="Klenk H.-P."/>
            <person name="Eisen J.A."/>
        </authorList>
    </citation>
    <scope>NUCLEOTIDE SEQUENCE [LARGE SCALE GENOMIC DNA]</scope>
    <source>
        <strain evidence="3">ATCC 51119 / DSM 12145 / JCM 21818 / LMG 10337 / NBRC 100064 / NCIMB 13643</strain>
    </source>
</reference>
<keyword evidence="3" id="KW-1185">Reference proteome</keyword>
<protein>
    <submittedName>
        <fullName evidence="2">Bifunctional deaminase-reductase domain protein</fullName>
    </submittedName>
</protein>
<name>F0S7Z6_PSESL</name>
<organism evidence="2 3">
    <name type="scientific">Pseudopedobacter saltans (strain ATCC 51119 / DSM 12145 / JCM 21818 / CCUG 39354 / LMG 10337 / NBRC 100064 / NCIMB 13643)</name>
    <name type="common">Pedobacter saltans</name>
    <dbReference type="NCBI Taxonomy" id="762903"/>
    <lineage>
        <taxon>Bacteria</taxon>
        <taxon>Pseudomonadati</taxon>
        <taxon>Bacteroidota</taxon>
        <taxon>Sphingobacteriia</taxon>
        <taxon>Sphingobacteriales</taxon>
        <taxon>Sphingobacteriaceae</taxon>
        <taxon>Pseudopedobacter</taxon>
    </lineage>
</organism>
<dbReference type="EMBL" id="CP002545">
    <property type="protein sequence ID" value="ADY51217.1"/>
    <property type="molecule type" value="Genomic_DNA"/>
</dbReference>
<dbReference type="PANTHER" id="PTHR38011">
    <property type="entry name" value="DIHYDROFOLATE REDUCTASE FAMILY PROTEIN (AFU_ORTHOLOGUE AFUA_8G06820)"/>
    <property type="match status" value="1"/>
</dbReference>
<evidence type="ECO:0000259" key="1">
    <source>
        <dbReference type="Pfam" id="PF01872"/>
    </source>
</evidence>
<dbReference type="STRING" id="762903.Pedsa_0641"/>
<evidence type="ECO:0000313" key="2">
    <source>
        <dbReference type="EMBL" id="ADY51217.1"/>
    </source>
</evidence>
<dbReference type="Pfam" id="PF01872">
    <property type="entry name" value="RibD_C"/>
    <property type="match status" value="1"/>
</dbReference>
<proteinExistence type="predicted"/>